<protein>
    <submittedName>
        <fullName evidence="1">Uncharacterized protein</fullName>
    </submittedName>
</protein>
<gene>
    <name evidence="1" type="ORF">MUY27_15090</name>
</gene>
<sequence>MDTGNPAHFTALKLYADALKEEGFASQLLSANDSVPYDTLLVALPMDGHPRGGLQIELSFLPGIEAELNGLSIMQCFVPVEEVKTDAAELKAGIANINKFSTLGSFGLLSKPPIVYFRHTVMLNINTQQNLQVIIQTVWLISYLLEMFGPGLSQLANDTIKLAEAFRGHQFEQLIIE</sequence>
<dbReference type="Proteomes" id="UP001139450">
    <property type="component" value="Unassembled WGS sequence"/>
</dbReference>
<proteinExistence type="predicted"/>
<comment type="caution">
    <text evidence="1">The sequence shown here is derived from an EMBL/GenBank/DDBJ whole genome shotgun (WGS) entry which is preliminary data.</text>
</comment>
<keyword evidence="2" id="KW-1185">Reference proteome</keyword>
<reference evidence="1" key="1">
    <citation type="submission" date="2022-04" db="EMBL/GenBank/DDBJ databases">
        <title>Mucilaginibacter sp. RS28 isolated from freshwater.</title>
        <authorList>
            <person name="Ko S.-R."/>
        </authorList>
    </citation>
    <scope>NUCLEOTIDE SEQUENCE</scope>
    <source>
        <strain evidence="1">RS28</strain>
    </source>
</reference>
<dbReference type="AlphaFoldDB" id="A0A9X1X4G7"/>
<dbReference type="EMBL" id="JALJEJ010000007">
    <property type="protein sequence ID" value="MCJ8211042.1"/>
    <property type="molecule type" value="Genomic_DNA"/>
</dbReference>
<accession>A0A9X1X4G7</accession>
<organism evidence="1 2">
    <name type="scientific">Mucilaginibacter straminoryzae</name>
    <dbReference type="NCBI Taxonomy" id="2932774"/>
    <lineage>
        <taxon>Bacteria</taxon>
        <taxon>Pseudomonadati</taxon>
        <taxon>Bacteroidota</taxon>
        <taxon>Sphingobacteriia</taxon>
        <taxon>Sphingobacteriales</taxon>
        <taxon>Sphingobacteriaceae</taxon>
        <taxon>Mucilaginibacter</taxon>
    </lineage>
</organism>
<evidence type="ECO:0000313" key="2">
    <source>
        <dbReference type="Proteomes" id="UP001139450"/>
    </source>
</evidence>
<dbReference type="RefSeq" id="WP_245131262.1">
    <property type="nucleotide sequence ID" value="NZ_JALJEJ010000007.1"/>
</dbReference>
<name>A0A9X1X4G7_9SPHI</name>
<evidence type="ECO:0000313" key="1">
    <source>
        <dbReference type="EMBL" id="MCJ8211042.1"/>
    </source>
</evidence>